<name>A0A1S3EZN7_DIPOR</name>
<proteinExistence type="inferred from homology"/>
<dbReference type="FunFam" id="3.40.50.720:FF:000447">
    <property type="entry name" value="NADP dependent oxidoreductase domain containing 1"/>
    <property type="match status" value="1"/>
</dbReference>
<keyword evidence="5" id="KW-1185">Reference proteome</keyword>
<comment type="function">
    <text evidence="3">Probable oxidoreductase.</text>
</comment>
<evidence type="ECO:0000256" key="4">
    <source>
        <dbReference type="ARBA" id="ARBA00072230"/>
    </source>
</evidence>
<dbReference type="SUPFAM" id="SSF51735">
    <property type="entry name" value="NAD(P)-binding Rossmann-fold domains"/>
    <property type="match status" value="1"/>
</dbReference>
<dbReference type="GO" id="GO:0004735">
    <property type="term" value="F:pyrroline-5-carboxylate reductase activity"/>
    <property type="evidence" value="ECO:0007669"/>
    <property type="project" value="TreeGrafter"/>
</dbReference>
<evidence type="ECO:0000256" key="3">
    <source>
        <dbReference type="ARBA" id="ARBA00054560"/>
    </source>
</evidence>
<dbReference type="InParanoid" id="A0A1S3EZN7"/>
<dbReference type="PANTHER" id="PTHR11645">
    <property type="entry name" value="PYRROLINE-5-CARBOXYLATE REDUCTASE"/>
    <property type="match status" value="1"/>
</dbReference>
<dbReference type="AlphaFoldDB" id="A0A1S3EZN7"/>
<dbReference type="RefSeq" id="XP_012868927.1">
    <property type="nucleotide sequence ID" value="XM_013013473.1"/>
</dbReference>
<dbReference type="OrthoDB" id="195672at2759"/>
<accession>A0A1S3EZN7</accession>
<protein>
    <recommendedName>
        <fullName evidence="4">NADP-dependent oxidoreductase domain-containing protein 1</fullName>
    </recommendedName>
</protein>
<dbReference type="PANTHER" id="PTHR11645:SF58">
    <property type="entry name" value="NADP-DEPENDENT OXIDOREDUCTASE DOMAIN-CONTAINING PROTEIN 1"/>
    <property type="match status" value="1"/>
</dbReference>
<dbReference type="CTD" id="122945"/>
<evidence type="ECO:0000256" key="2">
    <source>
        <dbReference type="ARBA" id="ARBA00023002"/>
    </source>
</evidence>
<comment type="similarity">
    <text evidence="1">Belongs to the pyrroline-5-carboxylate reductase family.</text>
</comment>
<dbReference type="GO" id="GO:0055129">
    <property type="term" value="P:L-proline biosynthetic process"/>
    <property type="evidence" value="ECO:0007669"/>
    <property type="project" value="TreeGrafter"/>
</dbReference>
<evidence type="ECO:0000256" key="1">
    <source>
        <dbReference type="ARBA" id="ARBA00005525"/>
    </source>
</evidence>
<organism evidence="5 6">
    <name type="scientific">Dipodomys ordii</name>
    <name type="common">Ord's kangaroo rat</name>
    <dbReference type="NCBI Taxonomy" id="10020"/>
    <lineage>
        <taxon>Eukaryota</taxon>
        <taxon>Metazoa</taxon>
        <taxon>Chordata</taxon>
        <taxon>Craniata</taxon>
        <taxon>Vertebrata</taxon>
        <taxon>Euteleostomi</taxon>
        <taxon>Mammalia</taxon>
        <taxon>Eutheria</taxon>
        <taxon>Euarchontoglires</taxon>
        <taxon>Glires</taxon>
        <taxon>Rodentia</taxon>
        <taxon>Castorimorpha</taxon>
        <taxon>Heteromyidae</taxon>
        <taxon>Dipodomyinae</taxon>
        <taxon>Dipodomys</taxon>
    </lineage>
</organism>
<reference evidence="6" key="1">
    <citation type="submission" date="2025-08" db="UniProtKB">
        <authorList>
            <consortium name="RefSeq"/>
        </authorList>
    </citation>
    <scope>IDENTIFICATION</scope>
    <source>
        <tissue evidence="6">Kidney</tissue>
    </source>
</reference>
<dbReference type="Gene3D" id="3.40.50.720">
    <property type="entry name" value="NAD(P)-binding Rossmann-like Domain"/>
    <property type="match status" value="1"/>
</dbReference>
<evidence type="ECO:0000313" key="6">
    <source>
        <dbReference type="RefSeq" id="XP_012868927.1"/>
    </source>
</evidence>
<dbReference type="Proteomes" id="UP000081671">
    <property type="component" value="Unplaced"/>
</dbReference>
<sequence>MDILVDLETLNFESGIPEEERFWLYLHSRSRGLIIEACAHAIFLCKLLRQLSINLAKSEPASVEPSDSASSELNLRVGIIGCGRLGKQLACSLLKLVPIPAENLRISTRRPDVLGEEWDVIQKEGVQCFYRNPHLAGWANVLFLCCLPSQLPNICLEIQGSIEKNCLVQSFASAIPLPRLRLLLNNHTNILRPVYHCVEDTDHIWGANKDIATALQDPVILQATSPFSSRGGITLNIKWLEGVLYAVLNVCTSRSLFYPKALEMLNKLFFITQSEDSACPSFQLEHFVNQIYVRNLFHRR</sequence>
<dbReference type="InterPro" id="IPR036291">
    <property type="entry name" value="NAD(P)-bd_dom_sf"/>
</dbReference>
<keyword evidence="2" id="KW-0560">Oxidoreductase</keyword>
<evidence type="ECO:0000313" key="5">
    <source>
        <dbReference type="Proteomes" id="UP000081671"/>
    </source>
</evidence>
<dbReference type="KEGG" id="dord:105983526"/>
<gene>
    <name evidence="6" type="primary">Noxred1</name>
</gene>
<dbReference type="GeneID" id="105983526"/>